<dbReference type="AlphaFoldDB" id="Q1ICI4"/>
<dbReference type="Proteomes" id="UP000000658">
    <property type="component" value="Chromosome"/>
</dbReference>
<keyword evidence="1" id="KW-0812">Transmembrane</keyword>
<keyword evidence="1" id="KW-0472">Membrane</keyword>
<dbReference type="Pfam" id="PF11158">
    <property type="entry name" value="DUF2938"/>
    <property type="match status" value="1"/>
</dbReference>
<dbReference type="KEGG" id="pen:PSEEN1786"/>
<evidence type="ECO:0008006" key="4">
    <source>
        <dbReference type="Google" id="ProtNLM"/>
    </source>
</evidence>
<organism evidence="2 3">
    <name type="scientific">Pseudomonas entomophila (strain L48)</name>
    <dbReference type="NCBI Taxonomy" id="384676"/>
    <lineage>
        <taxon>Bacteria</taxon>
        <taxon>Pseudomonadati</taxon>
        <taxon>Pseudomonadota</taxon>
        <taxon>Gammaproteobacteria</taxon>
        <taxon>Pseudomonadales</taxon>
        <taxon>Pseudomonadaceae</taxon>
        <taxon>Pseudomonas</taxon>
    </lineage>
</organism>
<keyword evidence="1" id="KW-1133">Transmembrane helix</keyword>
<dbReference type="EMBL" id="CT573326">
    <property type="protein sequence ID" value="CAK14629.1"/>
    <property type="molecule type" value="Genomic_DNA"/>
</dbReference>
<evidence type="ECO:0000313" key="2">
    <source>
        <dbReference type="EMBL" id="CAK14629.1"/>
    </source>
</evidence>
<feature type="transmembrane region" description="Helical" evidence="1">
    <location>
        <begin position="92"/>
        <end position="114"/>
    </location>
</feature>
<accession>Q1ICI4</accession>
<sequence length="187" mass="19982">MKLTSTCMLRGMDISVNSPRAILMTAIPLSLSILSIGVGATLVMDLWTLVLRRLGVTTLNYAMIGRWAGHLFEGRWRHPAIAKAAPVDGELLWGWLIHYATGLLFAGLLIGLAGQGWLHDPTFWPALLFGIVSVLVPLCVVQPALGAGYFAANTPAPVRNCLRSLATHSVFGLGLYMAACGVAQVMG</sequence>
<protein>
    <recommendedName>
        <fullName evidence="4">DUF2938 domain-containing protein</fullName>
    </recommendedName>
</protein>
<name>Q1ICI4_PSEE4</name>
<feature type="transmembrane region" description="Helical" evidence="1">
    <location>
        <begin position="165"/>
        <end position="186"/>
    </location>
</feature>
<evidence type="ECO:0000256" key="1">
    <source>
        <dbReference type="SAM" id="Phobius"/>
    </source>
</evidence>
<feature type="transmembrane region" description="Helical" evidence="1">
    <location>
        <begin position="126"/>
        <end position="145"/>
    </location>
</feature>
<dbReference type="HOGENOM" id="CLU_116614_0_0_6"/>
<dbReference type="InterPro" id="IPR021329">
    <property type="entry name" value="DUF2938"/>
</dbReference>
<gene>
    <name evidence="2" type="ordered locus">PSEEN1786</name>
</gene>
<reference evidence="2 3" key="1">
    <citation type="journal article" date="2006" name="Nat. Biotechnol.">
        <title>Complete genome sequence of the entomopathogenic and metabolically versatile soil bacterium Pseudomonas entomophila.</title>
        <authorList>
            <person name="Vodovar N."/>
            <person name="Vallenet D."/>
            <person name="Cruveiller S."/>
            <person name="Rouy Z."/>
            <person name="Barbe V."/>
            <person name="Acosta C."/>
            <person name="Cattolico L."/>
            <person name="Jubin C."/>
            <person name="Lajus A."/>
            <person name="Segurens B."/>
            <person name="Vacherie B."/>
            <person name="Wincker P."/>
            <person name="Weissenbach J."/>
            <person name="Lemaitre B."/>
            <person name="Medigue C."/>
            <person name="Boccard F."/>
        </authorList>
    </citation>
    <scope>NUCLEOTIDE SEQUENCE [LARGE SCALE GENOMIC DNA]</scope>
    <source>
        <strain evidence="2 3">L48</strain>
    </source>
</reference>
<evidence type="ECO:0000313" key="3">
    <source>
        <dbReference type="Proteomes" id="UP000000658"/>
    </source>
</evidence>
<dbReference type="eggNOG" id="ENOG5031TIF">
    <property type="taxonomic scope" value="Bacteria"/>
</dbReference>
<feature type="transmembrane region" description="Helical" evidence="1">
    <location>
        <begin position="21"/>
        <end position="44"/>
    </location>
</feature>
<proteinExistence type="predicted"/>